<gene>
    <name evidence="1" type="ORF">PsorP6_016634</name>
</gene>
<organism evidence="1 2">
    <name type="scientific">Peronosclerospora sorghi</name>
    <dbReference type="NCBI Taxonomy" id="230839"/>
    <lineage>
        <taxon>Eukaryota</taxon>
        <taxon>Sar</taxon>
        <taxon>Stramenopiles</taxon>
        <taxon>Oomycota</taxon>
        <taxon>Peronosporomycetes</taxon>
        <taxon>Peronosporales</taxon>
        <taxon>Peronosporaceae</taxon>
        <taxon>Peronosclerospora</taxon>
    </lineage>
</organism>
<dbReference type="EMBL" id="CM047587">
    <property type="protein sequence ID" value="KAI9907323.1"/>
    <property type="molecule type" value="Genomic_DNA"/>
</dbReference>
<accession>A0ACC0VNM1</accession>
<keyword evidence="2" id="KW-1185">Reference proteome</keyword>
<evidence type="ECO:0000313" key="2">
    <source>
        <dbReference type="Proteomes" id="UP001163321"/>
    </source>
</evidence>
<dbReference type="Proteomes" id="UP001163321">
    <property type="component" value="Chromosome 8"/>
</dbReference>
<reference evidence="1 2" key="1">
    <citation type="journal article" date="2022" name="bioRxiv">
        <title>The genome of the oomycete Peronosclerospora sorghi, a cosmopolitan pathogen of maize and sorghum, is inflated with dispersed pseudogenes.</title>
        <authorList>
            <person name="Fletcher K."/>
            <person name="Martin F."/>
            <person name="Isakeit T."/>
            <person name="Cavanaugh K."/>
            <person name="Magill C."/>
            <person name="Michelmore R."/>
        </authorList>
    </citation>
    <scope>NUCLEOTIDE SEQUENCE [LARGE SCALE GENOMIC DNA]</scope>
    <source>
        <strain evidence="1">P6</strain>
    </source>
</reference>
<name>A0ACC0VNM1_9STRA</name>
<evidence type="ECO:0000313" key="1">
    <source>
        <dbReference type="EMBL" id="KAI9907323.1"/>
    </source>
</evidence>
<comment type="caution">
    <text evidence="1">The sequence shown here is derived from an EMBL/GenBank/DDBJ whole genome shotgun (WGS) entry which is preliminary data.</text>
</comment>
<proteinExistence type="predicted"/>
<protein>
    <submittedName>
        <fullName evidence="1">Uncharacterized protein</fullName>
    </submittedName>
</protein>
<sequence>MELTRMEVMEADIKKGYSTWEEKGKGMYPDLRNWVASWGASSCNPPLNATADALASILVFGSAPRTGVEKISSRRFLSVNATTSSTPDDSQHLAQPVPHTPHKRRLSASISDSVTLTTSKRNSWFKLSDEREKRKLAELAAQQEKVQVEWKKPEW</sequence>